<protein>
    <submittedName>
        <fullName evidence="2">Uncharacterized protein</fullName>
    </submittedName>
</protein>
<accession>A0A9J6GKH3</accession>
<organism evidence="2 3">
    <name type="scientific">Haemaphysalis longicornis</name>
    <name type="common">Bush tick</name>
    <dbReference type="NCBI Taxonomy" id="44386"/>
    <lineage>
        <taxon>Eukaryota</taxon>
        <taxon>Metazoa</taxon>
        <taxon>Ecdysozoa</taxon>
        <taxon>Arthropoda</taxon>
        <taxon>Chelicerata</taxon>
        <taxon>Arachnida</taxon>
        <taxon>Acari</taxon>
        <taxon>Parasitiformes</taxon>
        <taxon>Ixodida</taxon>
        <taxon>Ixodoidea</taxon>
        <taxon>Ixodidae</taxon>
        <taxon>Haemaphysalinae</taxon>
        <taxon>Haemaphysalis</taxon>
    </lineage>
</organism>
<proteinExistence type="predicted"/>
<comment type="caution">
    <text evidence="2">The sequence shown here is derived from an EMBL/GenBank/DDBJ whole genome shotgun (WGS) entry which is preliminary data.</text>
</comment>
<evidence type="ECO:0000313" key="2">
    <source>
        <dbReference type="EMBL" id="KAH9375803.1"/>
    </source>
</evidence>
<sequence length="125" mass="13757">MQNRSEIPNPKRDRHASLNIPVIRLSSRSKNGSSDKASPWRRTWRLSDGIERPAATEEVVVRSFKRCGISTALGGSEDGELHERLASAVPPSAALPTTSNSVREELVDLLFGSESDCSLYSFDDE</sequence>
<keyword evidence="3" id="KW-1185">Reference proteome</keyword>
<feature type="compositionally biased region" description="Polar residues" evidence="1">
    <location>
        <begin position="26"/>
        <end position="36"/>
    </location>
</feature>
<dbReference type="EMBL" id="JABSTR010000007">
    <property type="protein sequence ID" value="KAH9375803.1"/>
    <property type="molecule type" value="Genomic_DNA"/>
</dbReference>
<dbReference type="AlphaFoldDB" id="A0A9J6GKH3"/>
<dbReference type="VEuPathDB" id="VectorBase:HLOH_063440"/>
<gene>
    <name evidence="2" type="ORF">HPB48_009859</name>
</gene>
<dbReference type="Proteomes" id="UP000821853">
    <property type="component" value="Chromosome 5"/>
</dbReference>
<name>A0A9J6GKH3_HAELO</name>
<feature type="region of interest" description="Disordered" evidence="1">
    <location>
        <begin position="1"/>
        <end position="40"/>
    </location>
</feature>
<evidence type="ECO:0000256" key="1">
    <source>
        <dbReference type="SAM" id="MobiDB-lite"/>
    </source>
</evidence>
<evidence type="ECO:0000313" key="3">
    <source>
        <dbReference type="Proteomes" id="UP000821853"/>
    </source>
</evidence>
<reference evidence="2 3" key="1">
    <citation type="journal article" date="2020" name="Cell">
        <title>Large-Scale Comparative Analyses of Tick Genomes Elucidate Their Genetic Diversity and Vector Capacities.</title>
        <authorList>
            <consortium name="Tick Genome and Microbiome Consortium (TIGMIC)"/>
            <person name="Jia N."/>
            <person name="Wang J."/>
            <person name="Shi W."/>
            <person name="Du L."/>
            <person name="Sun Y."/>
            <person name="Zhan W."/>
            <person name="Jiang J.F."/>
            <person name="Wang Q."/>
            <person name="Zhang B."/>
            <person name="Ji P."/>
            <person name="Bell-Sakyi L."/>
            <person name="Cui X.M."/>
            <person name="Yuan T.T."/>
            <person name="Jiang B.G."/>
            <person name="Yang W.F."/>
            <person name="Lam T.T."/>
            <person name="Chang Q.C."/>
            <person name="Ding S.J."/>
            <person name="Wang X.J."/>
            <person name="Zhu J.G."/>
            <person name="Ruan X.D."/>
            <person name="Zhao L."/>
            <person name="Wei J.T."/>
            <person name="Ye R.Z."/>
            <person name="Que T.C."/>
            <person name="Du C.H."/>
            <person name="Zhou Y.H."/>
            <person name="Cheng J.X."/>
            <person name="Dai P.F."/>
            <person name="Guo W.B."/>
            <person name="Han X.H."/>
            <person name="Huang E.J."/>
            <person name="Li L.F."/>
            <person name="Wei W."/>
            <person name="Gao Y.C."/>
            <person name="Liu J.Z."/>
            <person name="Shao H.Z."/>
            <person name="Wang X."/>
            <person name="Wang C.C."/>
            <person name="Yang T.C."/>
            <person name="Huo Q.B."/>
            <person name="Li W."/>
            <person name="Chen H.Y."/>
            <person name="Chen S.E."/>
            <person name="Zhou L.G."/>
            <person name="Ni X.B."/>
            <person name="Tian J.H."/>
            <person name="Sheng Y."/>
            <person name="Liu T."/>
            <person name="Pan Y.S."/>
            <person name="Xia L.Y."/>
            <person name="Li J."/>
            <person name="Zhao F."/>
            <person name="Cao W.C."/>
        </authorList>
    </citation>
    <scope>NUCLEOTIDE SEQUENCE [LARGE SCALE GENOMIC DNA]</scope>
    <source>
        <strain evidence="2">HaeL-2018</strain>
    </source>
</reference>